<sequence>MESADSIHLGGQMHSPKYIQESPTFSKPVPKPFSLTMPAVLKERQSSANNSFNSETSSVLSSSSTLVDEKIMQQQQLHLPDKRYSVDAITESSCAFQPVSSSPTVATSAAAAAAAVSAGTADTAVTTPKSSMVSTPNPLSTHRSSASCTFANPRRIAMKCNSSPVIPIIRSKEMRFRNHKDCSLISSEQFHTLFNKIDNENEILIIFDTRPYVDYAKSHIASALHLSLPSTLLKRKNFNLERLIGNLPAPAKETLAEYLLGSSPDQKFNSTVVIYDNVPNQTDTSVSLACFGISSKILDHESQNHQKPSVYVLADGFDEFNKQFPQDVEIGPGDLLDPTCSSTDSIDSPQPLSATSPVQPHTKLFGRSQSHSASPLHQPPQLTSSRTFSGSPVSASSPLSSLFGFTLPTNLSNQQQPTFKLSQIEQDISDLDSYVKAVEINERSQRNSFLESERTLRSFKFPTTDSSSANTTADNGDSRSINSPPPKRLFDTHSHKKSLSPSSSVDLTSSAYDTSKLTFQVKFDSLFNKFDSTEISKVIPPWFCKLMTTPKLQFISKFQRLEMLERKRLHRLLGSFSSATLLNGNGSSSSISSSTMSHANQTSCEEDDDSDENLQSITISSGVEFGTKNRYKDIFPYEHTRVKLSHYNLNSGKYGNSPGHSPTNSHDGSSSDVPQKNQEEEQEDIWNTYINANYLVNPYDEIKKTTAEPSPFKSVRYIATQAPLKDTISDFYTCILNNNVPLILTLTDEYENGVEKCCKFWADGTYDGIKVELLDEYSTLQCGKPVGKEMNPEEDMFASKFLKHLNLNQDSHKSSNSDIIIRRIQLTYNNGESKFQLLQLQIRDWPDLGTLLKPNEILQLINLKNFIIDKLFVQEVFNPDYITTVLVHCSAGCGRTGTLCAVDSVLSNLAKFKDNDSMDLSGNLSGSITPEVSPTTSKCSPLSSNKTSNNIQCNNHSIASNKLNFNSVFDPIATTVNQFRRQRISMVQNINQYLFIYDCLLFYFTLNLETSMVGGKRVSNWNRMTKENSKLDILSSFIEDKVNESRTF</sequence>
<dbReference type="Pfam" id="PF00581">
    <property type="entry name" value="Rhodanese"/>
    <property type="match status" value="1"/>
</dbReference>
<comment type="similarity">
    <text evidence="1">Belongs to the protein-tyrosine phosphatase family. Non-receptor class subfamily.</text>
</comment>
<feature type="compositionally biased region" description="Low complexity" evidence="3">
    <location>
        <begin position="463"/>
        <end position="475"/>
    </location>
</feature>
<dbReference type="InterPro" id="IPR003595">
    <property type="entry name" value="Tyr_Pase_cat"/>
</dbReference>
<feature type="compositionally biased region" description="Polar residues" evidence="3">
    <location>
        <begin position="648"/>
        <end position="676"/>
    </location>
</feature>
<feature type="compositionally biased region" description="Polar residues" evidence="3">
    <location>
        <begin position="339"/>
        <end position="359"/>
    </location>
</feature>
<feature type="compositionally biased region" description="Polar residues" evidence="3">
    <location>
        <begin position="367"/>
        <end position="387"/>
    </location>
</feature>
<evidence type="ECO:0000256" key="3">
    <source>
        <dbReference type="SAM" id="MobiDB-lite"/>
    </source>
</evidence>
<dbReference type="PANTHER" id="PTHR19134:SF547">
    <property type="entry name" value="TYROSINE-PROTEIN PHOSPHATASE 3"/>
    <property type="match status" value="1"/>
</dbReference>
<dbReference type="InterPro" id="IPR050348">
    <property type="entry name" value="Protein-Tyr_Phosphatase"/>
</dbReference>
<feature type="region of interest" description="Disordered" evidence="3">
    <location>
        <begin position="648"/>
        <end position="681"/>
    </location>
</feature>
<gene>
    <name evidence="7" type="primary">PTP3</name>
    <name evidence="7" type="ORF">FIM1_2863</name>
</gene>
<dbReference type="SMART" id="SM00194">
    <property type="entry name" value="PTPc"/>
    <property type="match status" value="1"/>
</dbReference>
<feature type="region of interest" description="Disordered" evidence="3">
    <location>
        <begin position="126"/>
        <end position="146"/>
    </location>
</feature>
<feature type="region of interest" description="Disordered" evidence="3">
    <location>
        <begin position="460"/>
        <end position="508"/>
    </location>
</feature>
<name>A0ABX6EWF6_KLUMA</name>
<reference evidence="7 8" key="1">
    <citation type="submission" date="2016-03" db="EMBL/GenBank/DDBJ databases">
        <title>How can Kluyveromyces marxianus grow so fast - potential evolutionary course in Saccharomyces Complex revealed by comparative genomics.</title>
        <authorList>
            <person name="Mo W."/>
            <person name="Lu W."/>
            <person name="Yang X."/>
            <person name="Qi J."/>
            <person name="Lv H."/>
        </authorList>
    </citation>
    <scope>NUCLEOTIDE SEQUENCE [LARGE SCALE GENOMIC DNA]</scope>
    <source>
        <strain evidence="7 8">FIM1</strain>
    </source>
</reference>
<dbReference type="InterPro" id="IPR000387">
    <property type="entry name" value="Tyr_Pase_dom"/>
</dbReference>
<dbReference type="EC" id="3.1.3.48" evidence="2"/>
<dbReference type="Proteomes" id="UP000422736">
    <property type="component" value="Chromosome 4"/>
</dbReference>
<dbReference type="InterPro" id="IPR000242">
    <property type="entry name" value="PTP_cat"/>
</dbReference>
<evidence type="ECO:0000259" key="5">
    <source>
        <dbReference type="PROSITE" id="PS50056"/>
    </source>
</evidence>
<dbReference type="PRINTS" id="PR00700">
    <property type="entry name" value="PRTYPHPHTASE"/>
</dbReference>
<protein>
    <recommendedName>
        <fullName evidence="2">protein-tyrosine-phosphatase</fullName>
        <ecNumber evidence="2">3.1.3.48</ecNumber>
    </recommendedName>
</protein>
<feature type="domain" description="Tyrosine-protein phosphatase" evidence="4">
    <location>
        <begin position="628"/>
        <end position="1003"/>
    </location>
</feature>
<feature type="region of interest" description="Disordered" evidence="3">
    <location>
        <begin position="332"/>
        <end position="393"/>
    </location>
</feature>
<feature type="compositionally biased region" description="Low complexity" evidence="3">
    <location>
        <begin position="499"/>
        <end position="508"/>
    </location>
</feature>
<feature type="domain" description="Tyrosine specific protein phosphatases" evidence="5">
    <location>
        <begin position="858"/>
        <end position="994"/>
    </location>
</feature>
<dbReference type="Pfam" id="PF00102">
    <property type="entry name" value="Y_phosphatase"/>
    <property type="match status" value="2"/>
</dbReference>
<evidence type="ECO:0000256" key="1">
    <source>
        <dbReference type="ARBA" id="ARBA00009649"/>
    </source>
</evidence>
<dbReference type="InterPro" id="IPR016130">
    <property type="entry name" value="Tyr_Pase_AS"/>
</dbReference>
<reference evidence="7 8" key="2">
    <citation type="submission" date="2019-11" db="EMBL/GenBank/DDBJ databases">
        <authorList>
            <person name="Lu H."/>
        </authorList>
    </citation>
    <scope>NUCLEOTIDE SEQUENCE [LARGE SCALE GENOMIC DNA]</scope>
    <source>
        <strain evidence="7 8">FIM1</strain>
    </source>
</reference>
<evidence type="ECO:0000256" key="2">
    <source>
        <dbReference type="ARBA" id="ARBA00013064"/>
    </source>
</evidence>
<feature type="compositionally biased region" description="Low complexity" evidence="3">
    <location>
        <begin position="587"/>
        <end position="597"/>
    </location>
</feature>
<evidence type="ECO:0000313" key="8">
    <source>
        <dbReference type="Proteomes" id="UP000422736"/>
    </source>
</evidence>
<dbReference type="PROSITE" id="PS50056">
    <property type="entry name" value="TYR_PHOSPHATASE_2"/>
    <property type="match status" value="1"/>
</dbReference>
<feature type="domain" description="Rhodanese" evidence="6">
    <location>
        <begin position="200"/>
        <end position="329"/>
    </location>
</feature>
<organism evidence="7 8">
    <name type="scientific">Kluyveromyces marxianus</name>
    <name type="common">Yeast</name>
    <name type="synonym">Candida kefyr</name>
    <dbReference type="NCBI Taxonomy" id="4911"/>
    <lineage>
        <taxon>Eukaryota</taxon>
        <taxon>Fungi</taxon>
        <taxon>Dikarya</taxon>
        <taxon>Ascomycota</taxon>
        <taxon>Saccharomycotina</taxon>
        <taxon>Saccharomycetes</taxon>
        <taxon>Saccharomycetales</taxon>
        <taxon>Saccharomycetaceae</taxon>
        <taxon>Kluyveromyces</taxon>
    </lineage>
</organism>
<dbReference type="CDD" id="cd18533">
    <property type="entry name" value="PTP_fungal"/>
    <property type="match status" value="1"/>
</dbReference>
<proteinExistence type="inferred from homology"/>
<dbReference type="PROSITE" id="PS50206">
    <property type="entry name" value="RHODANESE_3"/>
    <property type="match status" value="1"/>
</dbReference>
<feature type="compositionally biased region" description="Polar residues" evidence="3">
    <location>
        <begin position="128"/>
        <end position="146"/>
    </location>
</feature>
<dbReference type="PROSITE" id="PS00383">
    <property type="entry name" value="TYR_PHOSPHATASE_1"/>
    <property type="match status" value="1"/>
</dbReference>
<dbReference type="InterPro" id="IPR036873">
    <property type="entry name" value="Rhodanese-like_dom_sf"/>
</dbReference>
<evidence type="ECO:0000259" key="4">
    <source>
        <dbReference type="PROSITE" id="PS50055"/>
    </source>
</evidence>
<evidence type="ECO:0000313" key="7">
    <source>
        <dbReference type="EMBL" id="QGN16161.1"/>
    </source>
</evidence>
<dbReference type="SUPFAM" id="SSF52799">
    <property type="entry name" value="(Phosphotyrosine protein) phosphatases II"/>
    <property type="match status" value="1"/>
</dbReference>
<feature type="region of interest" description="Disordered" evidence="3">
    <location>
        <begin position="587"/>
        <end position="612"/>
    </location>
</feature>
<dbReference type="SUPFAM" id="SSF52821">
    <property type="entry name" value="Rhodanese/Cell cycle control phosphatase"/>
    <property type="match status" value="1"/>
</dbReference>
<dbReference type="InterPro" id="IPR029021">
    <property type="entry name" value="Prot-tyrosine_phosphatase-like"/>
</dbReference>
<dbReference type="Gene3D" id="3.90.190.10">
    <property type="entry name" value="Protein tyrosine phosphatase superfamily"/>
    <property type="match status" value="1"/>
</dbReference>
<dbReference type="InterPro" id="IPR001763">
    <property type="entry name" value="Rhodanese-like_dom"/>
</dbReference>
<dbReference type="SMART" id="SM00450">
    <property type="entry name" value="RHOD"/>
    <property type="match status" value="1"/>
</dbReference>
<evidence type="ECO:0000259" key="6">
    <source>
        <dbReference type="PROSITE" id="PS50206"/>
    </source>
</evidence>
<keyword evidence="8" id="KW-1185">Reference proteome</keyword>
<dbReference type="Gene3D" id="3.40.250.10">
    <property type="entry name" value="Rhodanese-like domain"/>
    <property type="match status" value="1"/>
</dbReference>
<dbReference type="EMBL" id="CP015057">
    <property type="protein sequence ID" value="QGN16161.1"/>
    <property type="molecule type" value="Genomic_DNA"/>
</dbReference>
<dbReference type="PANTHER" id="PTHR19134">
    <property type="entry name" value="RECEPTOR-TYPE TYROSINE-PROTEIN PHOSPHATASE"/>
    <property type="match status" value="1"/>
</dbReference>
<dbReference type="SMART" id="SM00404">
    <property type="entry name" value="PTPc_motif"/>
    <property type="match status" value="1"/>
</dbReference>
<dbReference type="PROSITE" id="PS50055">
    <property type="entry name" value="TYR_PHOSPHATASE_PTP"/>
    <property type="match status" value="1"/>
</dbReference>
<accession>A0ABX6EWF6</accession>